<comment type="caution">
    <text evidence="1">The sequence shown here is derived from an EMBL/GenBank/DDBJ whole genome shotgun (WGS) entry which is preliminary data.</text>
</comment>
<dbReference type="EMBL" id="QGKV02000759">
    <property type="protein sequence ID" value="KAF3565704.1"/>
    <property type="molecule type" value="Genomic_DNA"/>
</dbReference>
<keyword evidence="2" id="KW-1185">Reference proteome</keyword>
<name>A0ABQ7D2C4_BRACR</name>
<dbReference type="Proteomes" id="UP000266723">
    <property type="component" value="Unassembled WGS sequence"/>
</dbReference>
<organism evidence="1 2">
    <name type="scientific">Brassica cretica</name>
    <name type="common">Mustard</name>
    <dbReference type="NCBI Taxonomy" id="69181"/>
    <lineage>
        <taxon>Eukaryota</taxon>
        <taxon>Viridiplantae</taxon>
        <taxon>Streptophyta</taxon>
        <taxon>Embryophyta</taxon>
        <taxon>Tracheophyta</taxon>
        <taxon>Spermatophyta</taxon>
        <taxon>Magnoliopsida</taxon>
        <taxon>eudicotyledons</taxon>
        <taxon>Gunneridae</taxon>
        <taxon>Pentapetalae</taxon>
        <taxon>rosids</taxon>
        <taxon>malvids</taxon>
        <taxon>Brassicales</taxon>
        <taxon>Brassicaceae</taxon>
        <taxon>Brassiceae</taxon>
        <taxon>Brassica</taxon>
    </lineage>
</organism>
<gene>
    <name evidence="1" type="ORF">DY000_02016267</name>
</gene>
<reference evidence="1 2" key="1">
    <citation type="journal article" date="2020" name="BMC Genomics">
        <title>Intraspecific diversification of the crop wild relative Brassica cretica Lam. using demographic model selection.</title>
        <authorList>
            <person name="Kioukis A."/>
            <person name="Michalopoulou V.A."/>
            <person name="Briers L."/>
            <person name="Pirintsos S."/>
            <person name="Studholme D.J."/>
            <person name="Pavlidis P."/>
            <person name="Sarris P.F."/>
        </authorList>
    </citation>
    <scope>NUCLEOTIDE SEQUENCE [LARGE SCALE GENOMIC DNA]</scope>
    <source>
        <strain evidence="2">cv. PFS-1207/04</strain>
    </source>
</reference>
<protein>
    <submittedName>
        <fullName evidence="1">Uncharacterized protein</fullName>
    </submittedName>
</protein>
<proteinExistence type="predicted"/>
<accession>A0ABQ7D2C4</accession>
<evidence type="ECO:0000313" key="1">
    <source>
        <dbReference type="EMBL" id="KAF3565704.1"/>
    </source>
</evidence>
<evidence type="ECO:0000313" key="2">
    <source>
        <dbReference type="Proteomes" id="UP000266723"/>
    </source>
</evidence>
<sequence>MEADSSSYYPEIFPGGFEELMLWHGGSVGIAPGGESLFSCLEPRVFIDLLKHRTLSSGDGPLSMLIGCGLLPRLRQWFRGAVRNTFKIYRTTSW</sequence>